<dbReference type="AlphaFoldDB" id="A0A4U9W2I9"/>
<evidence type="ECO:0000313" key="2">
    <source>
        <dbReference type="Proteomes" id="UP000308196"/>
    </source>
</evidence>
<dbReference type="KEGG" id="stha:NCTC11429_04688"/>
<reference evidence="1 2" key="1">
    <citation type="submission" date="2019-05" db="EMBL/GenBank/DDBJ databases">
        <authorList>
            <consortium name="Pathogen Informatics"/>
        </authorList>
    </citation>
    <scope>NUCLEOTIDE SEQUENCE [LARGE SCALE GENOMIC DNA]</scope>
    <source>
        <strain evidence="1 2">NCTC11429</strain>
    </source>
</reference>
<evidence type="ECO:0000313" key="1">
    <source>
        <dbReference type="EMBL" id="VTR52867.1"/>
    </source>
</evidence>
<organism evidence="1 2">
    <name type="scientific">Sphingobacterium thalpophilum</name>
    <dbReference type="NCBI Taxonomy" id="259"/>
    <lineage>
        <taxon>Bacteria</taxon>
        <taxon>Pseudomonadati</taxon>
        <taxon>Bacteroidota</taxon>
        <taxon>Sphingobacteriia</taxon>
        <taxon>Sphingobacteriales</taxon>
        <taxon>Sphingobacteriaceae</taxon>
        <taxon>Sphingobacterium</taxon>
    </lineage>
</organism>
<dbReference type="EMBL" id="LR590484">
    <property type="protein sequence ID" value="VTR52867.1"/>
    <property type="molecule type" value="Genomic_DNA"/>
</dbReference>
<sequence>MVSISETAESVPQKEYTHSYTNEKQQKFCQNLQHSVRIVLVV</sequence>
<protein>
    <submittedName>
        <fullName evidence="1">Uncharacterized protein</fullName>
    </submittedName>
</protein>
<gene>
    <name evidence="1" type="ORF">NCTC11429_04688</name>
</gene>
<name>A0A4U9W2I9_9SPHI</name>
<proteinExistence type="predicted"/>
<dbReference type="Proteomes" id="UP000308196">
    <property type="component" value="Chromosome"/>
</dbReference>
<accession>A0A4U9W2I9</accession>